<feature type="chain" id="PRO_5032364159" description="Glyoxal oxidase N-terminal domain-containing protein" evidence="2">
    <location>
        <begin position="24"/>
        <end position="179"/>
    </location>
</feature>
<evidence type="ECO:0000313" key="5">
    <source>
        <dbReference type="Proteomes" id="UP000604825"/>
    </source>
</evidence>
<organism evidence="4 5">
    <name type="scientific">Miscanthus lutarioriparius</name>
    <dbReference type="NCBI Taxonomy" id="422564"/>
    <lineage>
        <taxon>Eukaryota</taxon>
        <taxon>Viridiplantae</taxon>
        <taxon>Streptophyta</taxon>
        <taxon>Embryophyta</taxon>
        <taxon>Tracheophyta</taxon>
        <taxon>Spermatophyta</taxon>
        <taxon>Magnoliopsida</taxon>
        <taxon>Liliopsida</taxon>
        <taxon>Poales</taxon>
        <taxon>Poaceae</taxon>
        <taxon>PACMAD clade</taxon>
        <taxon>Panicoideae</taxon>
        <taxon>Andropogonodae</taxon>
        <taxon>Andropogoneae</taxon>
        <taxon>Saccharinae</taxon>
        <taxon>Miscanthus</taxon>
    </lineage>
</organism>
<evidence type="ECO:0000256" key="1">
    <source>
        <dbReference type="SAM" id="MobiDB-lite"/>
    </source>
</evidence>
<name>A0A811RVA2_9POAL</name>
<reference evidence="4" key="1">
    <citation type="submission" date="2020-10" db="EMBL/GenBank/DDBJ databases">
        <authorList>
            <person name="Han B."/>
            <person name="Lu T."/>
            <person name="Zhao Q."/>
            <person name="Huang X."/>
            <person name="Zhao Y."/>
        </authorList>
    </citation>
    <scope>NUCLEOTIDE SEQUENCE</scope>
</reference>
<evidence type="ECO:0000256" key="2">
    <source>
        <dbReference type="SAM" id="SignalP"/>
    </source>
</evidence>
<dbReference type="OrthoDB" id="1821011at2759"/>
<dbReference type="Pfam" id="PF07250">
    <property type="entry name" value="Glyoxal_oxid_N"/>
    <property type="match status" value="1"/>
</dbReference>
<sequence length="179" mass="19031">MGSLPHAAVFAVALLLLASSGEAFFDIFNIFRPRSETDYFQNAFEGTQEQTVPTQTGAGGAGRRAGHRHGPHQGAARGPPSKAAQDTVHLDADKGGGAVGSWTIVSENSGVSAMHMVVMRHGKAIMFDTSTTGSSLMRLPQDNCRIDPRAKEEGTMDCWAHSVEFDYNTGGLALSRLLA</sequence>
<keyword evidence="2" id="KW-0732">Signal</keyword>
<feature type="domain" description="Glyoxal oxidase N-terminal" evidence="3">
    <location>
        <begin position="114"/>
        <end position="170"/>
    </location>
</feature>
<dbReference type="AlphaFoldDB" id="A0A811RVA2"/>
<feature type="region of interest" description="Disordered" evidence="1">
    <location>
        <begin position="49"/>
        <end position="84"/>
    </location>
</feature>
<dbReference type="PANTHER" id="PTHR32208">
    <property type="entry name" value="SECRETED PROTEIN-RELATED"/>
    <property type="match status" value="1"/>
</dbReference>
<keyword evidence="5" id="KW-1185">Reference proteome</keyword>
<proteinExistence type="predicted"/>
<dbReference type="Proteomes" id="UP000604825">
    <property type="component" value="Unassembled WGS sequence"/>
</dbReference>
<comment type="caution">
    <text evidence="4">The sequence shown here is derived from an EMBL/GenBank/DDBJ whole genome shotgun (WGS) entry which is preliminary data.</text>
</comment>
<dbReference type="EMBL" id="CAJGYO010000017">
    <property type="protein sequence ID" value="CAD6332873.1"/>
    <property type="molecule type" value="Genomic_DNA"/>
</dbReference>
<dbReference type="PANTHER" id="PTHR32208:SF104">
    <property type="entry name" value="OS05G0559000 PROTEIN"/>
    <property type="match status" value="1"/>
</dbReference>
<evidence type="ECO:0000313" key="4">
    <source>
        <dbReference type="EMBL" id="CAD6332873.1"/>
    </source>
</evidence>
<dbReference type="InterPro" id="IPR009880">
    <property type="entry name" value="Glyoxal_oxidase_N"/>
</dbReference>
<evidence type="ECO:0000259" key="3">
    <source>
        <dbReference type="Pfam" id="PF07250"/>
    </source>
</evidence>
<protein>
    <recommendedName>
        <fullName evidence="3">Glyoxal oxidase N-terminal domain-containing protein</fullName>
    </recommendedName>
</protein>
<gene>
    <name evidence="4" type="ORF">NCGR_LOCUS56971</name>
</gene>
<feature type="signal peptide" evidence="2">
    <location>
        <begin position="1"/>
        <end position="23"/>
    </location>
</feature>
<accession>A0A811RVA2</accession>